<dbReference type="InterPro" id="IPR048011">
    <property type="entry name" value="NTP-PPase_MazG-like_C"/>
</dbReference>
<evidence type="ECO:0000256" key="3">
    <source>
        <dbReference type="ARBA" id="ARBA00066372"/>
    </source>
</evidence>
<evidence type="ECO:0000259" key="5">
    <source>
        <dbReference type="Pfam" id="PF03819"/>
    </source>
</evidence>
<dbReference type="NCBIfam" id="NF007113">
    <property type="entry name" value="PRK09562.1"/>
    <property type="match status" value="1"/>
</dbReference>
<dbReference type="GO" id="GO:0046076">
    <property type="term" value="P:dTTP catabolic process"/>
    <property type="evidence" value="ECO:0007669"/>
    <property type="project" value="TreeGrafter"/>
</dbReference>
<evidence type="ECO:0000256" key="4">
    <source>
        <dbReference type="ARBA" id="ARBA00074799"/>
    </source>
</evidence>
<dbReference type="EMBL" id="SODO01000005">
    <property type="protein sequence ID" value="TDW59406.1"/>
    <property type="molecule type" value="Genomic_DNA"/>
</dbReference>
<organism evidence="6 8">
    <name type="scientific">Oceanimonas baumannii</name>
    <dbReference type="NCBI Taxonomy" id="129578"/>
    <lineage>
        <taxon>Bacteria</taxon>
        <taxon>Pseudomonadati</taxon>
        <taxon>Pseudomonadota</taxon>
        <taxon>Gammaproteobacteria</taxon>
        <taxon>Aeromonadales</taxon>
        <taxon>Aeromonadaceae</taxon>
        <taxon>Oceanimonas</taxon>
    </lineage>
</organism>
<dbReference type="AlphaFoldDB" id="A0A235CJF9"/>
<feature type="domain" description="NTP pyrophosphohydrolase MazG-like" evidence="5">
    <location>
        <begin position="174"/>
        <end position="232"/>
    </location>
</feature>
<keyword evidence="6" id="KW-0378">Hydrolase</keyword>
<dbReference type="FunFam" id="1.10.287.1080:FF:000001">
    <property type="entry name" value="Nucleoside triphosphate pyrophosphohydrolase"/>
    <property type="match status" value="1"/>
</dbReference>
<dbReference type="SUPFAM" id="SSF101386">
    <property type="entry name" value="all-alpha NTP pyrophosphatases"/>
    <property type="match status" value="2"/>
</dbReference>
<evidence type="ECO:0000313" key="8">
    <source>
        <dbReference type="Proteomes" id="UP000243640"/>
    </source>
</evidence>
<dbReference type="GO" id="GO:0046081">
    <property type="term" value="P:dUTP catabolic process"/>
    <property type="evidence" value="ECO:0007669"/>
    <property type="project" value="TreeGrafter"/>
</dbReference>
<dbReference type="EC" id="3.6.1.8" evidence="3"/>
<dbReference type="NCBIfam" id="TIGR00444">
    <property type="entry name" value="mazG"/>
    <property type="match status" value="1"/>
</dbReference>
<dbReference type="GO" id="GO:0006203">
    <property type="term" value="P:dGTP catabolic process"/>
    <property type="evidence" value="ECO:0007669"/>
    <property type="project" value="TreeGrafter"/>
</dbReference>
<keyword evidence="9" id="KW-1185">Reference proteome</keyword>
<dbReference type="OrthoDB" id="9808939at2"/>
<dbReference type="Proteomes" id="UP000295058">
    <property type="component" value="Unassembled WGS sequence"/>
</dbReference>
<dbReference type="FunFam" id="1.10.287.1080:FF:000003">
    <property type="entry name" value="Nucleoside triphosphate pyrophosphohydrolase"/>
    <property type="match status" value="1"/>
</dbReference>
<reference evidence="7 9" key="2">
    <citation type="submission" date="2019-03" db="EMBL/GenBank/DDBJ databases">
        <title>Genomic Encyclopedia of Archaeal and Bacterial Type Strains, Phase II (KMG-II): from individual species to whole genera.</title>
        <authorList>
            <person name="Goeker M."/>
        </authorList>
    </citation>
    <scope>NUCLEOTIDE SEQUENCE [LARGE SCALE GENOMIC DNA]</scope>
    <source>
        <strain evidence="7 9">DSM 15594</strain>
    </source>
</reference>
<dbReference type="PANTHER" id="PTHR30522:SF0">
    <property type="entry name" value="NUCLEOSIDE TRIPHOSPHATE PYROPHOSPHOHYDROLASE"/>
    <property type="match status" value="1"/>
</dbReference>
<dbReference type="CDD" id="cd11528">
    <property type="entry name" value="NTP-PPase_MazG_Nterm"/>
    <property type="match status" value="1"/>
</dbReference>
<dbReference type="GO" id="GO:0006950">
    <property type="term" value="P:response to stress"/>
    <property type="evidence" value="ECO:0007669"/>
    <property type="project" value="UniProtKB-ARBA"/>
</dbReference>
<comment type="similarity">
    <text evidence="2">Belongs to the nucleoside triphosphate pyrophosphohydrolase family.</text>
</comment>
<name>A0A235CJF9_9GAMM</name>
<dbReference type="CDD" id="cd11529">
    <property type="entry name" value="NTP-PPase_MazG_Cterm"/>
    <property type="match status" value="1"/>
</dbReference>
<evidence type="ECO:0000256" key="1">
    <source>
        <dbReference type="ARBA" id="ARBA00052141"/>
    </source>
</evidence>
<evidence type="ECO:0000256" key="2">
    <source>
        <dbReference type="ARBA" id="ARBA00061115"/>
    </source>
</evidence>
<protein>
    <recommendedName>
        <fullName evidence="4">Nucleoside triphosphate pyrophosphohydrolase</fullName>
        <ecNumber evidence="3">3.6.1.8</ecNumber>
    </recommendedName>
</protein>
<proteinExistence type="inferred from homology"/>
<dbReference type="GO" id="GO:0046052">
    <property type="term" value="P:UTP catabolic process"/>
    <property type="evidence" value="ECO:0007669"/>
    <property type="project" value="TreeGrafter"/>
</dbReference>
<dbReference type="GO" id="GO:0046047">
    <property type="term" value="P:TTP catabolic process"/>
    <property type="evidence" value="ECO:0007669"/>
    <property type="project" value="TreeGrafter"/>
</dbReference>
<dbReference type="RefSeq" id="WP_094278079.1">
    <property type="nucleotide sequence ID" value="NZ_NQJF01000006.1"/>
</dbReference>
<dbReference type="PANTHER" id="PTHR30522">
    <property type="entry name" value="NUCLEOSIDE TRIPHOSPHATE PYROPHOSPHOHYDROLASE"/>
    <property type="match status" value="1"/>
</dbReference>
<accession>A0A235CJF9</accession>
<dbReference type="Pfam" id="PF03819">
    <property type="entry name" value="MazG"/>
    <property type="match status" value="2"/>
</dbReference>
<dbReference type="InterPro" id="IPR004518">
    <property type="entry name" value="MazG-like_dom"/>
</dbReference>
<gene>
    <name evidence="6" type="ORF">B6S09_08545</name>
    <name evidence="7" type="ORF">LY04_01657</name>
</gene>
<dbReference type="InterPro" id="IPR011551">
    <property type="entry name" value="NTP_PyrPHydrolase_MazG"/>
</dbReference>
<dbReference type="EMBL" id="NQJF01000006">
    <property type="protein sequence ID" value="OYD24662.1"/>
    <property type="molecule type" value="Genomic_DNA"/>
</dbReference>
<evidence type="ECO:0000313" key="7">
    <source>
        <dbReference type="EMBL" id="TDW59406.1"/>
    </source>
</evidence>
<feature type="domain" description="NTP pyrophosphohydrolase MazG-like" evidence="5">
    <location>
        <begin position="31"/>
        <end position="104"/>
    </location>
</feature>
<dbReference type="Proteomes" id="UP000243640">
    <property type="component" value="Unassembled WGS sequence"/>
</dbReference>
<dbReference type="GO" id="GO:0046061">
    <property type="term" value="P:dATP catabolic process"/>
    <property type="evidence" value="ECO:0007669"/>
    <property type="project" value="TreeGrafter"/>
</dbReference>
<dbReference type="InterPro" id="IPR048015">
    <property type="entry name" value="NTP-PPase_MazG-like_N"/>
</dbReference>
<comment type="caution">
    <text evidence="6">The sequence shown here is derived from an EMBL/GenBank/DDBJ whole genome shotgun (WGS) entry which is preliminary data.</text>
</comment>
<evidence type="ECO:0000313" key="9">
    <source>
        <dbReference type="Proteomes" id="UP000295058"/>
    </source>
</evidence>
<comment type="catalytic activity">
    <reaction evidence="1">
        <text>ATP + H2O = AMP + diphosphate + H(+)</text>
        <dbReference type="Rhea" id="RHEA:14245"/>
        <dbReference type="ChEBI" id="CHEBI:15377"/>
        <dbReference type="ChEBI" id="CHEBI:15378"/>
        <dbReference type="ChEBI" id="CHEBI:30616"/>
        <dbReference type="ChEBI" id="CHEBI:33019"/>
        <dbReference type="ChEBI" id="CHEBI:456215"/>
        <dbReference type="EC" id="3.6.1.8"/>
    </reaction>
</comment>
<reference evidence="6 8" key="1">
    <citation type="submission" date="2017-08" db="EMBL/GenBank/DDBJ databases">
        <title>Draft Genome Sequence of the Marine Bacterium Oceanimonas baumannii ATCC 700832.</title>
        <authorList>
            <person name="Mcclelland W.D."/>
            <person name="Brennan M.A."/>
            <person name="Trachtenberg A.M."/>
            <person name="Maclea K.S."/>
        </authorList>
    </citation>
    <scope>NUCLEOTIDE SEQUENCE [LARGE SCALE GENOMIC DNA]</scope>
    <source>
        <strain evidence="6 8">ATCC 700832</strain>
    </source>
</reference>
<dbReference type="GO" id="GO:0047693">
    <property type="term" value="F:ATP diphosphatase activity"/>
    <property type="evidence" value="ECO:0007669"/>
    <property type="project" value="UniProtKB-EC"/>
</dbReference>
<dbReference type="Gene3D" id="1.10.287.1080">
    <property type="entry name" value="MazG-like"/>
    <property type="match status" value="2"/>
</dbReference>
<evidence type="ECO:0000313" key="6">
    <source>
        <dbReference type="EMBL" id="OYD24662.1"/>
    </source>
</evidence>
<sequence>MKQEHYSLEDLLAIMAALRDPEHGCPWDLKQDFASIVPHTLEEAYEVADTIAREAWHELPGELGDLLFQVVFYARLGEERASFNFHDVVQAISTKLVSRHPHVFGDVRFDDEAAIKANWEATKAKERRARDQEATSALDDIPLALPALSRAHKIQKRCAAVGFDWGELPPVVDKIREELDEVMEEVNQPECDDDRIADELGDLLFATVNLVRHLKQEPEAVLRRANAKFERRFRAVEQLLAADGKDCTSSSLAEMDDCWRRVKQSEG</sequence>